<accession>A0A369UQQ8</accession>
<dbReference type="RefSeq" id="WP_114844312.1">
    <property type="nucleotide sequence ID" value="NZ_JBHSPE010000001.1"/>
</dbReference>
<feature type="transmembrane region" description="Helical" evidence="1">
    <location>
        <begin position="162"/>
        <end position="183"/>
    </location>
</feature>
<feature type="transmembrane region" description="Helical" evidence="1">
    <location>
        <begin position="195"/>
        <end position="212"/>
    </location>
</feature>
<feature type="signal peptide" evidence="2">
    <location>
        <begin position="1"/>
        <end position="23"/>
    </location>
</feature>
<keyword evidence="1" id="KW-0472">Membrane</keyword>
<organism evidence="3 4">
    <name type="scientific">Dyella tabacisoli</name>
    <dbReference type="NCBI Taxonomy" id="2282381"/>
    <lineage>
        <taxon>Bacteria</taxon>
        <taxon>Pseudomonadati</taxon>
        <taxon>Pseudomonadota</taxon>
        <taxon>Gammaproteobacteria</taxon>
        <taxon>Lysobacterales</taxon>
        <taxon>Rhodanobacteraceae</taxon>
        <taxon>Dyella</taxon>
    </lineage>
</organism>
<sequence length="279" mass="31233">MKLIAFALLVLASFCTTSCSQQALIDKVTPHPESEYAQDVIAELRAGQIDNVMAKLDPKRQTPEIATKLREIQAYFPSGKPKSIKVVGAHSGFHAIVSTTTKSSSDQRYGLVYEYEFEDSWAIVYVMLIKVDGKLMVDSINLDRMTQSLEQSNAFTFQGKGALHWIFAALVCVIPLFCLYAFITCLRTPMVKRKWLWAIFTLIGVVMVKLNWTTGDFDFHIVNFQLFSASAFAAPYSPWILAVSFPLGAVWFLIRRKSLMPQLAPVPLTAPPQLPKAES</sequence>
<proteinExistence type="predicted"/>
<reference evidence="3 4" key="1">
    <citation type="submission" date="2018-07" db="EMBL/GenBank/DDBJ databases">
        <title>Dyella tabacisoli L4-6T, whole genome shotgun sequence.</title>
        <authorList>
            <person name="Zhou X.-K."/>
            <person name="Li W.-J."/>
            <person name="Duan Y.-Q."/>
        </authorList>
    </citation>
    <scope>NUCLEOTIDE SEQUENCE [LARGE SCALE GENOMIC DNA]</scope>
    <source>
        <strain evidence="3 4">L4-6</strain>
    </source>
</reference>
<dbReference type="Proteomes" id="UP000253782">
    <property type="component" value="Unassembled WGS sequence"/>
</dbReference>
<keyword evidence="1" id="KW-1133">Transmembrane helix</keyword>
<dbReference type="OrthoDB" id="6706344at2"/>
<evidence type="ECO:0000256" key="2">
    <source>
        <dbReference type="SAM" id="SignalP"/>
    </source>
</evidence>
<protein>
    <submittedName>
        <fullName evidence="3">Uncharacterized protein</fullName>
    </submittedName>
</protein>
<feature type="transmembrane region" description="Helical" evidence="1">
    <location>
        <begin position="232"/>
        <end position="254"/>
    </location>
</feature>
<comment type="caution">
    <text evidence="3">The sequence shown here is derived from an EMBL/GenBank/DDBJ whole genome shotgun (WGS) entry which is preliminary data.</text>
</comment>
<evidence type="ECO:0000313" key="4">
    <source>
        <dbReference type="Proteomes" id="UP000253782"/>
    </source>
</evidence>
<keyword evidence="1" id="KW-0812">Transmembrane</keyword>
<feature type="chain" id="PRO_5016728073" evidence="2">
    <location>
        <begin position="24"/>
        <end position="279"/>
    </location>
</feature>
<keyword evidence="2" id="KW-0732">Signal</keyword>
<name>A0A369UQQ8_9GAMM</name>
<evidence type="ECO:0000313" key="3">
    <source>
        <dbReference type="EMBL" id="RDD82797.1"/>
    </source>
</evidence>
<dbReference type="AlphaFoldDB" id="A0A369UQQ8"/>
<evidence type="ECO:0000256" key="1">
    <source>
        <dbReference type="SAM" id="Phobius"/>
    </source>
</evidence>
<gene>
    <name evidence="3" type="ORF">DVJ77_04575</name>
</gene>
<keyword evidence="4" id="KW-1185">Reference proteome</keyword>
<dbReference type="EMBL" id="QQAH01000003">
    <property type="protein sequence ID" value="RDD82797.1"/>
    <property type="molecule type" value="Genomic_DNA"/>
</dbReference>